<evidence type="ECO:0000313" key="3">
    <source>
        <dbReference type="Proteomes" id="UP000250675"/>
    </source>
</evidence>
<gene>
    <name evidence="2" type="ORF">NCTC9645_01847</name>
</gene>
<dbReference type="InterPro" id="IPR009093">
    <property type="entry name" value="P22_tailspike_N"/>
</dbReference>
<accession>A0A2X3D8E3</accession>
<sequence length="736" mass="79227">MANSVIPTAVVALPYTPFTAARKFAAVSNGKVYLGKVDTDPTIVENQIQVFLEGEDGSFVPVAQPLKLNTGGFLVNNDQIAKFVVTERHAIAVYDTFGVQQFYIPDATRYSEGSSGDNSIFSRTLRVPEPFIPVLPPAASRANKVLGFDSLGNPIGVLPQTGSGTELAIDLANKSDPFKGAGMVGYKKTTVAAVLDTISSVKLSQTTTNGMYSAWPQGKVFSHKNRAFCMFNVGKSHSSKPLGVYQQISQDGVVWSRLAPRISASTTDLTTWPQGVSAWGAGSDGENIWVAARFRRVSDESKSKCVLYKSVNDGSVYTPVLDPVPLYDSNGWAPVLMHSFAVLPNGLLAFGYHMYDAEVGIATIDPVTLEVVRHIIFSKEDMSGTPMLVEPTIRVYGTRVVGFLRTQNNSVRKAVMWYSDDNCQTFTTREIDGVPDQSPVSFISYQGNTYVFYCGRYRNGNSNSALTDSPLLTMRVGTDNDAVNMAWENFVEIPVAAVPALYNDAGPSGTGVQDVCVRGSKIVVCLSANMGANVDQAEIFSVTFDMSERRKSNFFLSEEAFTNSTRATDFSANYLYGSVNIIDVGGVNATLRMNGQVVIQDQDAAVRWGSTTGAGNKLHVFNNGPFPGYLSVEAGSTNVKLWGSSGVTEIRAGTALANASIKLDTVTKRISLSNPNNKGGVALEANGTIALSANWQHPIKIDGGAKQTYEWVSGTGNKMYKKGTPPTADSDGTILY</sequence>
<protein>
    <submittedName>
        <fullName evidence="2">Head binding</fullName>
    </submittedName>
</protein>
<dbReference type="InterPro" id="IPR036730">
    <property type="entry name" value="P22_tailspike_N_sf"/>
</dbReference>
<dbReference type="SUPFAM" id="SSF51327">
    <property type="entry name" value="Head-binding domain of phage P22 tailspike protein"/>
    <property type="match status" value="1"/>
</dbReference>
<evidence type="ECO:0000259" key="1">
    <source>
        <dbReference type="Pfam" id="PF09008"/>
    </source>
</evidence>
<proteinExistence type="predicted"/>
<dbReference type="Pfam" id="PF09008">
    <property type="entry name" value="Head_binding"/>
    <property type="match status" value="1"/>
</dbReference>
<dbReference type="EMBL" id="UASO01000004">
    <property type="protein sequence ID" value="SQC20864.1"/>
    <property type="molecule type" value="Genomic_DNA"/>
</dbReference>
<dbReference type="Gene3D" id="2.170.14.10">
    <property type="entry name" value="Phage P22 tailspike-like, N-terminal domain"/>
    <property type="match status" value="1"/>
</dbReference>
<dbReference type="Gene3D" id="2.120.10.10">
    <property type="match status" value="1"/>
</dbReference>
<reference evidence="2 3" key="1">
    <citation type="submission" date="2018-06" db="EMBL/GenBank/DDBJ databases">
        <authorList>
            <consortium name="Pathogen Informatics"/>
            <person name="Doyle S."/>
        </authorList>
    </citation>
    <scope>NUCLEOTIDE SEQUENCE [LARGE SCALE GENOMIC DNA]</scope>
    <source>
        <strain evidence="2 3">NCTC9645</strain>
    </source>
</reference>
<name>A0A2X3D8E3_KLEPN</name>
<dbReference type="Proteomes" id="UP000250675">
    <property type="component" value="Unassembled WGS sequence"/>
</dbReference>
<evidence type="ECO:0000313" key="2">
    <source>
        <dbReference type="EMBL" id="SQC20864.1"/>
    </source>
</evidence>
<organism evidence="2 3">
    <name type="scientific">Klebsiella pneumoniae</name>
    <dbReference type="NCBI Taxonomy" id="573"/>
    <lineage>
        <taxon>Bacteria</taxon>
        <taxon>Pseudomonadati</taxon>
        <taxon>Pseudomonadota</taxon>
        <taxon>Gammaproteobacteria</taxon>
        <taxon>Enterobacterales</taxon>
        <taxon>Enterobacteriaceae</taxon>
        <taxon>Klebsiella/Raoultella group</taxon>
        <taxon>Klebsiella</taxon>
        <taxon>Klebsiella pneumoniae complex</taxon>
    </lineage>
</organism>
<dbReference type="AlphaFoldDB" id="A0A2X3D8E3"/>
<feature type="domain" description="Bacteriophage P22 tailspike N-terminal" evidence="1">
    <location>
        <begin position="4"/>
        <end position="111"/>
    </location>
</feature>